<keyword evidence="3" id="KW-1185">Reference proteome</keyword>
<dbReference type="EMBL" id="LMXB01000007">
    <property type="protein sequence ID" value="KUO23102.1"/>
    <property type="molecule type" value="Genomic_DNA"/>
</dbReference>
<accession>A0A117S2J3</accession>
<proteinExistence type="predicted"/>
<dbReference type="InterPro" id="IPR016181">
    <property type="entry name" value="Acyl_CoA_acyltransferase"/>
</dbReference>
<evidence type="ECO:0000313" key="3">
    <source>
        <dbReference type="Proteomes" id="UP000053260"/>
    </source>
</evidence>
<organism evidence="2 3">
    <name type="scientific">Streptomyces dysideae</name>
    <dbReference type="NCBI Taxonomy" id="909626"/>
    <lineage>
        <taxon>Bacteria</taxon>
        <taxon>Bacillati</taxon>
        <taxon>Actinomycetota</taxon>
        <taxon>Actinomycetes</taxon>
        <taxon>Kitasatosporales</taxon>
        <taxon>Streptomycetaceae</taxon>
        <taxon>Streptomyces</taxon>
    </lineage>
</organism>
<dbReference type="PANTHER" id="PTHR43792">
    <property type="entry name" value="GNAT FAMILY, PUTATIVE (AFU_ORTHOLOGUE AFUA_3G00765)-RELATED-RELATED"/>
    <property type="match status" value="1"/>
</dbReference>
<evidence type="ECO:0000313" key="2">
    <source>
        <dbReference type="EMBL" id="KUO23102.1"/>
    </source>
</evidence>
<dbReference type="Pfam" id="PF13302">
    <property type="entry name" value="Acetyltransf_3"/>
    <property type="match status" value="1"/>
</dbReference>
<dbReference type="STRING" id="909626.AQJ91_00575"/>
<dbReference type="GO" id="GO:0016747">
    <property type="term" value="F:acyltransferase activity, transferring groups other than amino-acyl groups"/>
    <property type="evidence" value="ECO:0007669"/>
    <property type="project" value="InterPro"/>
</dbReference>
<sequence length="173" mass="18875">MIVSMQWPLSLTTERLLLRPVEPPDIPTHTRLWTDPEVRRHLGGPVPGEVVRVRGERIVGLPGLLSVVRAEDGVVIGSVLVEPGARDGRTEISYQLLPEHWGSGYAREAMAAVVLWMPSGVPGADAVAVTQEANLRSRRLLESLGATPVERFVEWGKPQVLYVLTGGQGFNNS</sequence>
<feature type="domain" description="N-acetyltransferase" evidence="1">
    <location>
        <begin position="16"/>
        <end position="167"/>
    </location>
</feature>
<dbReference type="OrthoDB" id="3533156at2"/>
<reference evidence="2 3" key="1">
    <citation type="submission" date="2015-10" db="EMBL/GenBank/DDBJ databases">
        <title>Draft genome sequence of Streptomyces sp. RV15, isolated from a marine sponge.</title>
        <authorList>
            <person name="Ruckert C."/>
            <person name="Abdelmohsen U.R."/>
            <person name="Winkler A."/>
            <person name="Hentschel U."/>
            <person name="Kalinowski J."/>
            <person name="Kampfer P."/>
            <person name="Glaeser S."/>
        </authorList>
    </citation>
    <scope>NUCLEOTIDE SEQUENCE [LARGE SCALE GENOMIC DNA]</scope>
    <source>
        <strain evidence="2 3">RV15</strain>
    </source>
</reference>
<dbReference type="InterPro" id="IPR051531">
    <property type="entry name" value="N-acetyltransferase"/>
</dbReference>
<dbReference type="Gene3D" id="3.40.630.30">
    <property type="match status" value="1"/>
</dbReference>
<dbReference type="InterPro" id="IPR000182">
    <property type="entry name" value="GNAT_dom"/>
</dbReference>
<gene>
    <name evidence="2" type="ORF">AQJ91_00575</name>
</gene>
<dbReference type="SUPFAM" id="SSF55729">
    <property type="entry name" value="Acyl-CoA N-acyltransferases (Nat)"/>
    <property type="match status" value="1"/>
</dbReference>
<dbReference type="Proteomes" id="UP000053260">
    <property type="component" value="Unassembled WGS sequence"/>
</dbReference>
<evidence type="ECO:0000259" key="1">
    <source>
        <dbReference type="PROSITE" id="PS51186"/>
    </source>
</evidence>
<name>A0A117S2J3_9ACTN</name>
<comment type="caution">
    <text evidence="2">The sequence shown here is derived from an EMBL/GenBank/DDBJ whole genome shotgun (WGS) entry which is preliminary data.</text>
</comment>
<dbReference type="PANTHER" id="PTHR43792:SF1">
    <property type="entry name" value="N-ACETYLTRANSFERASE DOMAIN-CONTAINING PROTEIN"/>
    <property type="match status" value="1"/>
</dbReference>
<dbReference type="AlphaFoldDB" id="A0A117S2J3"/>
<dbReference type="PROSITE" id="PS51186">
    <property type="entry name" value="GNAT"/>
    <property type="match status" value="1"/>
</dbReference>
<protein>
    <recommendedName>
        <fullName evidence="1">N-acetyltransferase domain-containing protein</fullName>
    </recommendedName>
</protein>